<dbReference type="OrthoDB" id="7208981at2"/>
<sequence>MTSAFSGLRVIDTTHVLAGPFASYQLALLGAEVIKIESPNDPDQARFQGADRDLVRQEMGAAFLSQSAGKKALALDLKTPSGREALKRLAATADVFVENYRSGAFEALGLGYADLAAINPGLIYCSISAFGGTGPKRSATGYDNVIQSYSGIMDVTGTGDGNPLKCGAPVIDYSTGMTAAFAIATALFQRSQNGGKGQHIDVSMLEVALTLQTSHVTDFLHSGKHPKARGNSYAFATIGMYQASDAPLMVAASNLRQQRRLWIALGREDLVKTNNFDRIDMAAEEREALTEIFATMTADYWEQFLNERRIPAARVRRMEEALSDQQTAARGQIQRVSDPAGHVDGLQILSSAFRMSDSDTGTAFAPQAVGAQTTELLREIGMTEAEIEAMLQSGVARQARAARTEAAE</sequence>
<dbReference type="GO" id="GO:0008410">
    <property type="term" value="F:CoA-transferase activity"/>
    <property type="evidence" value="ECO:0007669"/>
    <property type="project" value="TreeGrafter"/>
</dbReference>
<name>A0A411Z4P8_9RHOB</name>
<dbReference type="InterPro" id="IPR050483">
    <property type="entry name" value="CoA-transferase_III_domain"/>
</dbReference>
<evidence type="ECO:0000256" key="1">
    <source>
        <dbReference type="ARBA" id="ARBA00022679"/>
    </source>
</evidence>
<dbReference type="Gene3D" id="3.30.1540.10">
    <property type="entry name" value="formyl-coa transferase, domain 3"/>
    <property type="match status" value="1"/>
</dbReference>
<dbReference type="RefSeq" id="WP_118150081.1">
    <property type="nucleotide sequence ID" value="NZ_QWEY01000002.1"/>
</dbReference>
<dbReference type="InterPro" id="IPR044855">
    <property type="entry name" value="CoA-Trfase_III_dom3_sf"/>
</dbReference>
<dbReference type="PANTHER" id="PTHR48207">
    <property type="entry name" value="SUCCINATE--HYDROXYMETHYLGLUTARATE COA-TRANSFERASE"/>
    <property type="match status" value="1"/>
</dbReference>
<gene>
    <name evidence="2" type="ORF">D1012_04040</name>
</gene>
<protein>
    <submittedName>
        <fullName evidence="2">CoA transferase</fullName>
    </submittedName>
</protein>
<dbReference type="SUPFAM" id="SSF89796">
    <property type="entry name" value="CoA-transferase family III (CaiB/BaiF)"/>
    <property type="match status" value="1"/>
</dbReference>
<comment type="caution">
    <text evidence="2">The sequence shown here is derived from an EMBL/GenBank/DDBJ whole genome shotgun (WGS) entry which is preliminary data.</text>
</comment>
<evidence type="ECO:0000313" key="2">
    <source>
        <dbReference type="EMBL" id="RGP38024.1"/>
    </source>
</evidence>
<dbReference type="Gene3D" id="3.40.50.10540">
    <property type="entry name" value="Crotonobetainyl-coa:carnitine coa-transferase, domain 1"/>
    <property type="match status" value="1"/>
</dbReference>
<accession>A0A411Z4P8</accession>
<evidence type="ECO:0000313" key="3">
    <source>
        <dbReference type="Proteomes" id="UP000284547"/>
    </source>
</evidence>
<organism evidence="2 3">
    <name type="scientific">Pseudotabrizicola alkalilacus</name>
    <dbReference type="NCBI Taxonomy" id="2305252"/>
    <lineage>
        <taxon>Bacteria</taxon>
        <taxon>Pseudomonadati</taxon>
        <taxon>Pseudomonadota</taxon>
        <taxon>Alphaproteobacteria</taxon>
        <taxon>Rhodobacterales</taxon>
        <taxon>Paracoccaceae</taxon>
        <taxon>Pseudotabrizicola</taxon>
    </lineage>
</organism>
<proteinExistence type="predicted"/>
<dbReference type="Proteomes" id="UP000284547">
    <property type="component" value="Unassembled WGS sequence"/>
</dbReference>
<dbReference type="PANTHER" id="PTHR48207:SF3">
    <property type="entry name" value="SUCCINATE--HYDROXYMETHYLGLUTARATE COA-TRANSFERASE"/>
    <property type="match status" value="1"/>
</dbReference>
<dbReference type="AlphaFoldDB" id="A0A411Z4P8"/>
<dbReference type="Pfam" id="PF02515">
    <property type="entry name" value="CoA_transf_3"/>
    <property type="match status" value="1"/>
</dbReference>
<keyword evidence="1 2" id="KW-0808">Transferase</keyword>
<dbReference type="InterPro" id="IPR003673">
    <property type="entry name" value="CoA-Trfase_fam_III"/>
</dbReference>
<dbReference type="InterPro" id="IPR023606">
    <property type="entry name" value="CoA-Trfase_III_dom_1_sf"/>
</dbReference>
<reference evidence="2 3" key="1">
    <citation type="submission" date="2018-08" db="EMBL/GenBank/DDBJ databases">
        <title>Flavobacterium tibetense sp. nov., isolated from a wetland YonghuCo on Tibetan Plateau.</title>
        <authorList>
            <person name="Phurbu D."/>
            <person name="Lu H."/>
            <person name="Xing P."/>
        </authorList>
    </citation>
    <scope>NUCLEOTIDE SEQUENCE [LARGE SCALE GENOMIC DNA]</scope>
    <source>
        <strain evidence="2 3">DJC</strain>
    </source>
</reference>
<keyword evidence="3" id="KW-1185">Reference proteome</keyword>
<dbReference type="EMBL" id="QWEY01000002">
    <property type="protein sequence ID" value="RGP38024.1"/>
    <property type="molecule type" value="Genomic_DNA"/>
</dbReference>